<proteinExistence type="predicted"/>
<reference evidence="3 4" key="1">
    <citation type="submission" date="2019-12" db="EMBL/GenBank/DDBJ databases">
        <title>The draft genomic sequence of strain Chitinophaga oryziterrae JCM 16595.</title>
        <authorList>
            <person name="Zhang X."/>
        </authorList>
    </citation>
    <scope>NUCLEOTIDE SEQUENCE [LARGE SCALE GENOMIC DNA]</scope>
    <source>
        <strain evidence="3 4">JCM 16595</strain>
    </source>
</reference>
<dbReference type="Pfam" id="PF08845">
    <property type="entry name" value="SymE_toxin"/>
    <property type="match status" value="1"/>
</dbReference>
<dbReference type="GO" id="GO:0016070">
    <property type="term" value="P:RNA metabolic process"/>
    <property type="evidence" value="ECO:0007669"/>
    <property type="project" value="InterPro"/>
</dbReference>
<evidence type="ECO:0000313" key="4">
    <source>
        <dbReference type="Proteomes" id="UP000468388"/>
    </source>
</evidence>
<keyword evidence="4" id="KW-1185">Reference proteome</keyword>
<organism evidence="3 4">
    <name type="scientific">Chitinophaga oryziterrae</name>
    <dbReference type="NCBI Taxonomy" id="1031224"/>
    <lineage>
        <taxon>Bacteria</taxon>
        <taxon>Pseudomonadati</taxon>
        <taxon>Bacteroidota</taxon>
        <taxon>Chitinophagia</taxon>
        <taxon>Chitinophagales</taxon>
        <taxon>Chitinophagaceae</taxon>
        <taxon>Chitinophaga</taxon>
    </lineage>
</organism>
<accession>A0A6N8JHZ5</accession>
<evidence type="ECO:0000256" key="1">
    <source>
        <dbReference type="SAM" id="MobiDB-lite"/>
    </source>
</evidence>
<dbReference type="GO" id="GO:0005737">
    <property type="term" value="C:cytoplasm"/>
    <property type="evidence" value="ECO:0007669"/>
    <property type="project" value="InterPro"/>
</dbReference>
<name>A0A6N8JHZ5_9BACT</name>
<evidence type="ECO:0000313" key="3">
    <source>
        <dbReference type="EMBL" id="MVT44594.1"/>
    </source>
</evidence>
<dbReference type="RefSeq" id="WP_157303386.1">
    <property type="nucleotide sequence ID" value="NZ_BAAAZB010000018.1"/>
</dbReference>
<feature type="region of interest" description="Disordered" evidence="1">
    <location>
        <begin position="71"/>
        <end position="95"/>
    </location>
</feature>
<sequence length="95" mass="11043">MEIQTRLGKMHYKHVQSQRLGWTNYIQMPWLNLSGQWLEKAGFPVGEPIVIKVSKNKLVITKIKTEKNECANSERKKCRKKNTNSKSRENETVGV</sequence>
<dbReference type="EMBL" id="WRXO01000012">
    <property type="protein sequence ID" value="MVT44594.1"/>
    <property type="molecule type" value="Genomic_DNA"/>
</dbReference>
<protein>
    <submittedName>
        <fullName evidence="3">Type I addiction module toxin, SymE family</fullName>
    </submittedName>
</protein>
<gene>
    <name evidence="3" type="ORF">GO495_28640</name>
</gene>
<comment type="caution">
    <text evidence="3">The sequence shown here is derived from an EMBL/GenBank/DDBJ whole genome shotgun (WGS) entry which is preliminary data.</text>
</comment>
<feature type="domain" description="Toxin SymE-like" evidence="2">
    <location>
        <begin position="5"/>
        <end position="61"/>
    </location>
</feature>
<evidence type="ECO:0000259" key="2">
    <source>
        <dbReference type="Pfam" id="PF08845"/>
    </source>
</evidence>
<dbReference type="GO" id="GO:0003723">
    <property type="term" value="F:RNA binding"/>
    <property type="evidence" value="ECO:0007669"/>
    <property type="project" value="InterPro"/>
</dbReference>
<dbReference type="OrthoDB" id="675523at2"/>
<dbReference type="AlphaFoldDB" id="A0A6N8JHZ5"/>
<dbReference type="InterPro" id="IPR014944">
    <property type="entry name" value="Toxin_SymE-like"/>
</dbReference>
<dbReference type="Proteomes" id="UP000468388">
    <property type="component" value="Unassembled WGS sequence"/>
</dbReference>
<dbReference type="GO" id="GO:0016788">
    <property type="term" value="F:hydrolase activity, acting on ester bonds"/>
    <property type="evidence" value="ECO:0007669"/>
    <property type="project" value="InterPro"/>
</dbReference>
<feature type="compositionally biased region" description="Basic and acidic residues" evidence="1">
    <location>
        <begin position="86"/>
        <end position="95"/>
    </location>
</feature>